<evidence type="ECO:0000313" key="5">
    <source>
        <dbReference type="Proteomes" id="UP001232163"/>
    </source>
</evidence>
<dbReference type="GO" id="GO:0016746">
    <property type="term" value="F:acyltransferase activity"/>
    <property type="evidence" value="ECO:0007669"/>
    <property type="project" value="UniProtKB-KW"/>
</dbReference>
<dbReference type="CDD" id="cd07989">
    <property type="entry name" value="LPLAT_AGPAT-like"/>
    <property type="match status" value="1"/>
</dbReference>
<keyword evidence="1" id="KW-0808">Transferase</keyword>
<evidence type="ECO:0000256" key="1">
    <source>
        <dbReference type="ARBA" id="ARBA00022679"/>
    </source>
</evidence>
<dbReference type="PANTHER" id="PTHR10434">
    <property type="entry name" value="1-ACYL-SN-GLYCEROL-3-PHOSPHATE ACYLTRANSFERASE"/>
    <property type="match status" value="1"/>
</dbReference>
<keyword evidence="2 4" id="KW-0012">Acyltransferase</keyword>
<evidence type="ECO:0000256" key="2">
    <source>
        <dbReference type="ARBA" id="ARBA00023315"/>
    </source>
</evidence>
<organism evidence="4 5">
    <name type="scientific">Deinococcus enclensis</name>
    <dbReference type="NCBI Taxonomy" id="1049582"/>
    <lineage>
        <taxon>Bacteria</taxon>
        <taxon>Thermotogati</taxon>
        <taxon>Deinococcota</taxon>
        <taxon>Deinococci</taxon>
        <taxon>Deinococcales</taxon>
        <taxon>Deinococcaceae</taxon>
        <taxon>Deinococcus</taxon>
    </lineage>
</organism>
<name>A0ABT9MHS9_9DEIO</name>
<feature type="domain" description="Phospholipid/glycerol acyltransferase" evidence="3">
    <location>
        <begin position="41"/>
        <end position="145"/>
    </location>
</feature>
<evidence type="ECO:0000259" key="3">
    <source>
        <dbReference type="SMART" id="SM00563"/>
    </source>
</evidence>
<sequence length="222" mass="23324">MSGAPATARAARAMLNASIRRSVRRDLGGVWAAGPLPAGGAVLAPNHASWWDGYLLRELAAHAGRPVQVLMDAGQYARFPFLRLVGAVPPSGLRDLVRAARAGGWVVVFPEGRIGPGPLQPLQPGAAWVARTAGVPLAPVAVRVVVRGARWPEAYLRAGAPCEPDRLEGALRAVLGELDASLHAADPERPLPGYAPITAGRREPPDVPLASRLLARLTRGVE</sequence>
<proteinExistence type="predicted"/>
<dbReference type="SUPFAM" id="SSF69593">
    <property type="entry name" value="Glycerol-3-phosphate (1)-acyltransferase"/>
    <property type="match status" value="1"/>
</dbReference>
<dbReference type="InterPro" id="IPR002123">
    <property type="entry name" value="Plipid/glycerol_acylTrfase"/>
</dbReference>
<dbReference type="EMBL" id="JAURUR010000018">
    <property type="protein sequence ID" value="MDP9766029.1"/>
    <property type="molecule type" value="Genomic_DNA"/>
</dbReference>
<dbReference type="SMART" id="SM00563">
    <property type="entry name" value="PlsC"/>
    <property type="match status" value="1"/>
</dbReference>
<dbReference type="Proteomes" id="UP001232163">
    <property type="component" value="Unassembled WGS sequence"/>
</dbReference>
<comment type="caution">
    <text evidence="4">The sequence shown here is derived from an EMBL/GenBank/DDBJ whole genome shotgun (WGS) entry which is preliminary data.</text>
</comment>
<evidence type="ECO:0000313" key="4">
    <source>
        <dbReference type="EMBL" id="MDP9766029.1"/>
    </source>
</evidence>
<gene>
    <name evidence="4" type="ORF">QO006_003490</name>
</gene>
<keyword evidence="5" id="KW-1185">Reference proteome</keyword>
<dbReference type="Pfam" id="PF01553">
    <property type="entry name" value="Acyltransferase"/>
    <property type="match status" value="1"/>
</dbReference>
<accession>A0ABT9MHS9</accession>
<dbReference type="PANTHER" id="PTHR10434:SF9">
    <property type="entry name" value="PHOSPHOLIPID_GLYCEROL ACYLTRANSFERASE DOMAIN-CONTAINING PROTEIN"/>
    <property type="match status" value="1"/>
</dbReference>
<protein>
    <submittedName>
        <fullName evidence="4">1-acyl-sn-glycerol-3-phosphate acyltransferase</fullName>
    </submittedName>
</protein>
<dbReference type="RefSeq" id="WP_307468786.1">
    <property type="nucleotide sequence ID" value="NZ_JAURUR010000018.1"/>
</dbReference>
<reference evidence="4 5" key="1">
    <citation type="submission" date="2023-07" db="EMBL/GenBank/DDBJ databases">
        <title>Genomic Encyclopedia of Type Strains, Phase IV (KMG-IV): sequencing the most valuable type-strain genomes for metagenomic binning, comparative biology and taxonomic classification.</title>
        <authorList>
            <person name="Goeker M."/>
        </authorList>
    </citation>
    <scope>NUCLEOTIDE SEQUENCE [LARGE SCALE GENOMIC DNA]</scope>
    <source>
        <strain evidence="4 5">NIO-1023</strain>
    </source>
</reference>